<evidence type="ECO:0000256" key="7">
    <source>
        <dbReference type="ARBA" id="ARBA00022723"/>
    </source>
</evidence>
<dbReference type="InterPro" id="IPR005479">
    <property type="entry name" value="CPAse_ATP-bd"/>
</dbReference>
<comment type="subunit">
    <text evidence="3 15">Acetyl-CoA carboxylase is a heterohexamer of biotin carboxyl carrier protein, biotin carboxylase and the two subunits of carboxyl transferase in a 2:2 complex.</text>
</comment>
<keyword evidence="15" id="KW-0443">Lipid metabolism</keyword>
<dbReference type="InterPro" id="IPR004549">
    <property type="entry name" value="Acetyl_CoA_COase_biotin_COase"/>
</dbReference>
<dbReference type="PROSITE" id="PS00867">
    <property type="entry name" value="CPSASE_2"/>
    <property type="match status" value="1"/>
</dbReference>
<dbReference type="InterPro" id="IPR051602">
    <property type="entry name" value="ACC_Biotin_Carboxylase"/>
</dbReference>
<organism evidence="18 19">
    <name type="scientific">Hellea balneolensis</name>
    <dbReference type="NCBI Taxonomy" id="287478"/>
    <lineage>
        <taxon>Bacteria</taxon>
        <taxon>Pseudomonadati</taxon>
        <taxon>Pseudomonadota</taxon>
        <taxon>Alphaproteobacteria</taxon>
        <taxon>Maricaulales</taxon>
        <taxon>Robiginitomaculaceae</taxon>
        <taxon>Hellea</taxon>
    </lineage>
</organism>
<evidence type="ECO:0000256" key="8">
    <source>
        <dbReference type="ARBA" id="ARBA00022741"/>
    </source>
</evidence>
<dbReference type="Pfam" id="PF02785">
    <property type="entry name" value="Biotin_carb_C"/>
    <property type="match status" value="1"/>
</dbReference>
<dbReference type="PROSITE" id="PS50975">
    <property type="entry name" value="ATP_GRASP"/>
    <property type="match status" value="1"/>
</dbReference>
<comment type="function">
    <text evidence="1 15">This protein is a component of the acetyl coenzyme A carboxylase complex; first, biotin carboxylase catalyzes the carboxylation of the carrier protein and then the transcarboxylase transfers the carboxyl group to form malonyl-CoA.</text>
</comment>
<evidence type="ECO:0000313" key="19">
    <source>
        <dbReference type="Proteomes" id="UP000886042"/>
    </source>
</evidence>
<evidence type="ECO:0000256" key="11">
    <source>
        <dbReference type="ARBA" id="ARBA00023267"/>
    </source>
</evidence>
<dbReference type="GO" id="GO:0005524">
    <property type="term" value="F:ATP binding"/>
    <property type="evidence" value="ECO:0007669"/>
    <property type="project" value="UniProtKB-UniRule"/>
</dbReference>
<evidence type="ECO:0000256" key="12">
    <source>
        <dbReference type="ARBA" id="ARBA00033786"/>
    </source>
</evidence>
<keyword evidence="9 14" id="KW-0067">ATP-binding</keyword>
<evidence type="ECO:0000256" key="10">
    <source>
        <dbReference type="ARBA" id="ARBA00022842"/>
    </source>
</evidence>
<comment type="pathway">
    <text evidence="2 15">Lipid metabolism; malonyl-CoA biosynthesis; malonyl-CoA from acetyl-CoA: step 1/1.</text>
</comment>
<accession>A0A7C3CB53</accession>
<evidence type="ECO:0000259" key="17">
    <source>
        <dbReference type="PROSITE" id="PS50979"/>
    </source>
</evidence>
<dbReference type="GO" id="GO:0046872">
    <property type="term" value="F:metal ion binding"/>
    <property type="evidence" value="ECO:0007669"/>
    <property type="project" value="UniProtKB-KW"/>
</dbReference>
<reference evidence="18" key="1">
    <citation type="journal article" date="2020" name="mSystems">
        <title>Genome- and Community-Level Interaction Insights into Carbon Utilization and Element Cycling Functions of Hydrothermarchaeota in Hydrothermal Sediment.</title>
        <authorList>
            <person name="Zhou Z."/>
            <person name="Liu Y."/>
            <person name="Xu W."/>
            <person name="Pan J."/>
            <person name="Luo Z.H."/>
            <person name="Li M."/>
        </authorList>
    </citation>
    <scope>NUCLEOTIDE SEQUENCE [LARGE SCALE GENOMIC DNA]</scope>
    <source>
        <strain evidence="18">HyVt-489</strain>
    </source>
</reference>
<dbReference type="SUPFAM" id="SSF56059">
    <property type="entry name" value="Glutathione synthetase ATP-binding domain-like"/>
    <property type="match status" value="1"/>
</dbReference>
<keyword evidence="11 15" id="KW-0092">Biotin</keyword>
<dbReference type="SUPFAM" id="SSF52440">
    <property type="entry name" value="PreATP-grasp domain"/>
    <property type="match status" value="1"/>
</dbReference>
<dbReference type="InterPro" id="IPR011764">
    <property type="entry name" value="Biotin_carboxylation_dom"/>
</dbReference>
<evidence type="ECO:0000256" key="13">
    <source>
        <dbReference type="ARBA" id="ARBA00048600"/>
    </source>
</evidence>
<comment type="caution">
    <text evidence="18">The sequence shown here is derived from an EMBL/GenBank/DDBJ whole genome shotgun (WGS) entry which is preliminary data.</text>
</comment>
<dbReference type="Proteomes" id="UP000886042">
    <property type="component" value="Unassembled WGS sequence"/>
</dbReference>
<name>A0A7C3CB53_9PROT</name>
<evidence type="ECO:0000256" key="15">
    <source>
        <dbReference type="RuleBase" id="RU365063"/>
    </source>
</evidence>
<dbReference type="FunFam" id="3.30.1490.20:FF:000018">
    <property type="entry name" value="Biotin carboxylase"/>
    <property type="match status" value="1"/>
</dbReference>
<dbReference type="GO" id="GO:2001295">
    <property type="term" value="P:malonyl-CoA biosynthetic process"/>
    <property type="evidence" value="ECO:0007669"/>
    <property type="project" value="UniProtKB-UniPathway"/>
</dbReference>
<dbReference type="Gene3D" id="3.30.470.20">
    <property type="entry name" value="ATP-grasp fold, B domain"/>
    <property type="match status" value="1"/>
</dbReference>
<evidence type="ECO:0000256" key="14">
    <source>
        <dbReference type="PROSITE-ProRule" id="PRU00409"/>
    </source>
</evidence>
<evidence type="ECO:0000259" key="16">
    <source>
        <dbReference type="PROSITE" id="PS50975"/>
    </source>
</evidence>
<evidence type="ECO:0000313" key="18">
    <source>
        <dbReference type="EMBL" id="HFB54820.1"/>
    </source>
</evidence>
<dbReference type="InterPro" id="IPR011054">
    <property type="entry name" value="Rudment_hybrid_motif"/>
</dbReference>
<dbReference type="AlphaFoldDB" id="A0A7C3CB53"/>
<dbReference type="NCBIfam" id="TIGR00514">
    <property type="entry name" value="accC"/>
    <property type="match status" value="1"/>
</dbReference>
<comment type="catalytic activity">
    <reaction evidence="13 15">
        <text>N(6)-biotinyl-L-lysyl-[protein] + hydrogencarbonate + ATP = N(6)-carboxybiotinyl-L-lysyl-[protein] + ADP + phosphate + H(+)</text>
        <dbReference type="Rhea" id="RHEA:13501"/>
        <dbReference type="Rhea" id="RHEA-COMP:10505"/>
        <dbReference type="Rhea" id="RHEA-COMP:10506"/>
        <dbReference type="ChEBI" id="CHEBI:15378"/>
        <dbReference type="ChEBI" id="CHEBI:17544"/>
        <dbReference type="ChEBI" id="CHEBI:30616"/>
        <dbReference type="ChEBI" id="CHEBI:43474"/>
        <dbReference type="ChEBI" id="CHEBI:83144"/>
        <dbReference type="ChEBI" id="CHEBI:83145"/>
        <dbReference type="ChEBI" id="CHEBI:456216"/>
        <dbReference type="EC" id="6.3.4.14"/>
    </reaction>
</comment>
<protein>
    <recommendedName>
        <fullName evidence="5 15">Biotin carboxylase</fullName>
        <ecNumber evidence="4 15">6.3.4.14</ecNumber>
    </recommendedName>
    <alternativeName>
        <fullName evidence="12 15">Acetyl-coenzyme A carboxylase biotin carboxylase subunit A</fullName>
    </alternativeName>
</protein>
<dbReference type="SMART" id="SM00878">
    <property type="entry name" value="Biotin_carb_C"/>
    <property type="match status" value="1"/>
</dbReference>
<dbReference type="InterPro" id="IPR011761">
    <property type="entry name" value="ATP-grasp"/>
</dbReference>
<evidence type="ECO:0000256" key="4">
    <source>
        <dbReference type="ARBA" id="ARBA00013263"/>
    </source>
</evidence>
<keyword evidence="6 15" id="KW-0436">Ligase</keyword>
<evidence type="ECO:0000256" key="3">
    <source>
        <dbReference type="ARBA" id="ARBA00011750"/>
    </source>
</evidence>
<dbReference type="PANTHER" id="PTHR48095:SF2">
    <property type="entry name" value="BIOTIN CARBOXYLASE, CHLOROPLASTIC"/>
    <property type="match status" value="1"/>
</dbReference>
<proteinExistence type="predicted"/>
<dbReference type="InterPro" id="IPR005482">
    <property type="entry name" value="Biotin_COase_C"/>
</dbReference>
<evidence type="ECO:0000256" key="9">
    <source>
        <dbReference type="ARBA" id="ARBA00022840"/>
    </source>
</evidence>
<gene>
    <name evidence="18" type="primary">accC</name>
    <name evidence="18" type="ORF">ENJ46_02760</name>
</gene>
<keyword evidence="8 14" id="KW-0547">Nucleotide-binding</keyword>
<feature type="domain" description="ATP-grasp" evidence="16">
    <location>
        <begin position="120"/>
        <end position="316"/>
    </location>
</feature>
<keyword evidence="15" id="KW-0276">Fatty acid metabolism</keyword>
<dbReference type="NCBIfam" id="NF006367">
    <property type="entry name" value="PRK08591.1"/>
    <property type="match status" value="1"/>
</dbReference>
<dbReference type="FunFam" id="3.40.50.20:FF:000010">
    <property type="entry name" value="Propionyl-CoA carboxylase subunit alpha"/>
    <property type="match status" value="1"/>
</dbReference>
<dbReference type="PANTHER" id="PTHR48095">
    <property type="entry name" value="PYRUVATE CARBOXYLASE SUBUNIT A"/>
    <property type="match status" value="1"/>
</dbReference>
<evidence type="ECO:0000256" key="5">
    <source>
        <dbReference type="ARBA" id="ARBA00017242"/>
    </source>
</evidence>
<dbReference type="InterPro" id="IPR005481">
    <property type="entry name" value="BC-like_N"/>
</dbReference>
<dbReference type="SUPFAM" id="SSF51246">
    <property type="entry name" value="Rudiment single hybrid motif"/>
    <property type="match status" value="1"/>
</dbReference>
<dbReference type="InterPro" id="IPR016185">
    <property type="entry name" value="PreATP-grasp_dom_sf"/>
</dbReference>
<evidence type="ECO:0000256" key="1">
    <source>
        <dbReference type="ARBA" id="ARBA00003761"/>
    </source>
</evidence>
<keyword evidence="15" id="KW-0275">Fatty acid biosynthesis</keyword>
<dbReference type="EMBL" id="DRMN01000184">
    <property type="protein sequence ID" value="HFB54820.1"/>
    <property type="molecule type" value="Genomic_DNA"/>
</dbReference>
<evidence type="ECO:0000256" key="2">
    <source>
        <dbReference type="ARBA" id="ARBA00004956"/>
    </source>
</evidence>
<keyword evidence="7" id="KW-0479">Metal-binding</keyword>
<sequence>MISKVLIANRGEIALRIHRACKEMGIATVAVHSEADKDAMHVRLADESVCIGPAAAAESYLNIPAIIAACEITEADAVHPGYGFLSENARFAEIVEAHNIKFIGPTAEHIRLMGDKIAAKDAVAAAGIPVVPGSDGGVGNYAEAKDVAKDVGFPLLVKASAGGGGRGMRLARTADDLEESLNAARAEALAAFGDGTVYLERYLELPRHIEIQVIADTHGNVVHLGERDCSLQRRNQKVLEEAPSPALNPEQRAEIGEIVRAAIAKIGYRGVGTIEFLYENGEFFFIEMNTRLQVEHPVTEMITDIDLVREQINIAAGEKLSFAQDEVTFSGHALECRINAENAKTFIPSPGTVKEFHAPGGLNVRLDSALYAGYAIPPYYDSLIGKLIVHGKTREGALSRLRRALGEIVISGVETTTPLFSELLKNQDFLNGDYDIHWLERWLDEQENS</sequence>
<dbReference type="EC" id="6.3.4.14" evidence="4 15"/>
<keyword evidence="10" id="KW-0460">Magnesium</keyword>
<dbReference type="PROSITE" id="PS00866">
    <property type="entry name" value="CPSASE_1"/>
    <property type="match status" value="1"/>
</dbReference>
<feature type="domain" description="Biotin carboxylation" evidence="17">
    <location>
        <begin position="1"/>
        <end position="444"/>
    </location>
</feature>
<evidence type="ECO:0000256" key="6">
    <source>
        <dbReference type="ARBA" id="ARBA00022598"/>
    </source>
</evidence>
<dbReference type="PROSITE" id="PS50979">
    <property type="entry name" value="BC"/>
    <property type="match status" value="1"/>
</dbReference>
<dbReference type="Pfam" id="PF00289">
    <property type="entry name" value="Biotin_carb_N"/>
    <property type="match status" value="1"/>
</dbReference>
<dbReference type="GO" id="GO:0006633">
    <property type="term" value="P:fatty acid biosynthetic process"/>
    <property type="evidence" value="ECO:0007669"/>
    <property type="project" value="UniProtKB-KW"/>
</dbReference>
<dbReference type="UniPathway" id="UPA00655">
    <property type="reaction ID" value="UER00711"/>
</dbReference>
<keyword evidence="15" id="KW-0444">Lipid biosynthesis</keyword>
<dbReference type="Pfam" id="PF02786">
    <property type="entry name" value="CPSase_L_D2"/>
    <property type="match status" value="1"/>
</dbReference>
<dbReference type="GO" id="GO:0004075">
    <property type="term" value="F:biotin carboxylase activity"/>
    <property type="evidence" value="ECO:0007669"/>
    <property type="project" value="UniProtKB-EC"/>
</dbReference>